<organism evidence="2 3">
    <name type="scientific">Intoshia linei</name>
    <dbReference type="NCBI Taxonomy" id="1819745"/>
    <lineage>
        <taxon>Eukaryota</taxon>
        <taxon>Metazoa</taxon>
        <taxon>Spiralia</taxon>
        <taxon>Lophotrochozoa</taxon>
        <taxon>Mesozoa</taxon>
        <taxon>Orthonectida</taxon>
        <taxon>Rhopaluridae</taxon>
        <taxon>Intoshia</taxon>
    </lineage>
</organism>
<evidence type="ECO:0000259" key="1">
    <source>
        <dbReference type="Pfam" id="PF01425"/>
    </source>
</evidence>
<dbReference type="OrthoDB" id="6428749at2759"/>
<dbReference type="InterPro" id="IPR023631">
    <property type="entry name" value="Amidase_dom"/>
</dbReference>
<protein>
    <recommendedName>
        <fullName evidence="1">Amidase domain-containing protein</fullName>
    </recommendedName>
</protein>
<name>A0A177BA39_9BILA</name>
<dbReference type="PANTHER" id="PTHR45847:SF6">
    <property type="entry name" value="FATTY ACID AMIDE HYDROLASE"/>
    <property type="match status" value="1"/>
</dbReference>
<keyword evidence="3" id="KW-1185">Reference proteome</keyword>
<dbReference type="InterPro" id="IPR036928">
    <property type="entry name" value="AS_sf"/>
</dbReference>
<evidence type="ECO:0000313" key="2">
    <source>
        <dbReference type="EMBL" id="OAF70411.1"/>
    </source>
</evidence>
<dbReference type="Proteomes" id="UP000078046">
    <property type="component" value="Unassembled WGS sequence"/>
</dbReference>
<reference evidence="2 3" key="1">
    <citation type="submission" date="2016-04" db="EMBL/GenBank/DDBJ databases">
        <title>The genome of Intoshia linei affirms orthonectids as highly simplified spiralians.</title>
        <authorList>
            <person name="Mikhailov K.V."/>
            <person name="Slusarev G.S."/>
            <person name="Nikitin M.A."/>
            <person name="Logacheva M.D."/>
            <person name="Penin A."/>
            <person name="Aleoshin V."/>
            <person name="Panchin Y.V."/>
        </authorList>
    </citation>
    <scope>NUCLEOTIDE SEQUENCE [LARGE SCALE GENOMIC DNA]</scope>
    <source>
        <strain evidence="2">Intl2013</strain>
        <tissue evidence="2">Whole animal</tissue>
    </source>
</reference>
<comment type="caution">
    <text evidence="2">The sequence shown here is derived from an EMBL/GenBank/DDBJ whole genome shotgun (WGS) entry which is preliminary data.</text>
</comment>
<evidence type="ECO:0000313" key="3">
    <source>
        <dbReference type="Proteomes" id="UP000078046"/>
    </source>
</evidence>
<dbReference type="Gene3D" id="3.90.1300.10">
    <property type="entry name" value="Amidase signature (AS) domain"/>
    <property type="match status" value="1"/>
</dbReference>
<dbReference type="GO" id="GO:0017064">
    <property type="term" value="F:fatty acid amide hydrolase activity"/>
    <property type="evidence" value="ECO:0007669"/>
    <property type="project" value="TreeGrafter"/>
</dbReference>
<dbReference type="GO" id="GO:0004040">
    <property type="term" value="F:amidase activity"/>
    <property type="evidence" value="ECO:0007669"/>
    <property type="project" value="TreeGrafter"/>
</dbReference>
<dbReference type="EMBL" id="LWCA01000151">
    <property type="protein sequence ID" value="OAF70411.1"/>
    <property type="molecule type" value="Genomic_DNA"/>
</dbReference>
<dbReference type="Pfam" id="PF01425">
    <property type="entry name" value="Amidase"/>
    <property type="match status" value="1"/>
</dbReference>
<sequence>MCGIVGIKPTQNRVSTSDMYELEYGANLILPVNGPLARDVDGLVLIVKSLLSDTMYKLDPTLISSYFCKCIFNNKKKLKIGYFLGSKNLSVLPCMRQAVHLTTDTLKSKVHTIVEWEPIGLEDSLKLKVIELFKDDNIDVFIVPGYSVPSVSANNTVDKEISIWPVVYANVINFVAGTLPITHVCEQDLKDMEIEKETNKTWCFNQLTQMWTNSIGMPINIQVYGQPNSEELVLFVMKHFEFEIYFERKKFIK</sequence>
<dbReference type="PANTHER" id="PTHR45847">
    <property type="entry name" value="FATTY ACID AMIDE HYDROLASE"/>
    <property type="match status" value="1"/>
</dbReference>
<accession>A0A177BA39</accession>
<dbReference type="SUPFAM" id="SSF75304">
    <property type="entry name" value="Amidase signature (AS) enzymes"/>
    <property type="match status" value="1"/>
</dbReference>
<dbReference type="GO" id="GO:0009062">
    <property type="term" value="P:fatty acid catabolic process"/>
    <property type="evidence" value="ECO:0007669"/>
    <property type="project" value="TreeGrafter"/>
</dbReference>
<dbReference type="AlphaFoldDB" id="A0A177BA39"/>
<proteinExistence type="predicted"/>
<feature type="domain" description="Amidase" evidence="1">
    <location>
        <begin position="1"/>
        <end position="127"/>
    </location>
</feature>
<dbReference type="InterPro" id="IPR052096">
    <property type="entry name" value="Endocannabinoid_amidase"/>
</dbReference>
<gene>
    <name evidence="2" type="ORF">A3Q56_01850</name>
</gene>